<comment type="caution">
    <text evidence="2">The sequence shown here is derived from an EMBL/GenBank/DDBJ whole genome shotgun (WGS) entry which is preliminary data.</text>
</comment>
<feature type="region of interest" description="Disordered" evidence="1">
    <location>
        <begin position="94"/>
        <end position="124"/>
    </location>
</feature>
<gene>
    <name evidence="2" type="ORF">Tco_0841820</name>
</gene>
<accession>A0ABQ5AYT3</accession>
<reference evidence="2" key="2">
    <citation type="submission" date="2022-01" db="EMBL/GenBank/DDBJ databases">
        <authorList>
            <person name="Yamashiro T."/>
            <person name="Shiraishi A."/>
            <person name="Satake H."/>
            <person name="Nakayama K."/>
        </authorList>
    </citation>
    <scope>NUCLEOTIDE SEQUENCE</scope>
</reference>
<dbReference type="Proteomes" id="UP001151760">
    <property type="component" value="Unassembled WGS sequence"/>
</dbReference>
<sequence length="318" mass="35666">MSQATSLLPMRTEEELVPKDKQVGISTSNVRIDADAVFTDPFHQLAIAILKTHIIYQSLTLTANTHNDTIQEMDAYKEYTENSREVVVSMVQPQPVDPTQGKHKNTRANGVKITGGKRPTRRGECGVLEPATLHITMIVLKRNPTSKDKTASKAKPVKEKRVKEKTKKVKEMYVDDPEQVHVATLLSVGSERLRLERIEREQRVIDEEIDDDLDDTLEAIKILKLKGVALSRRETLIQELSRAQGEGSGTRIETQELRDSLDSNQTLSATILDVVDEGNEDDASNFTVFVHGKQYDLTKKQRGTPIQTIINSPRTQSS</sequence>
<protein>
    <submittedName>
        <fullName evidence="2">Uncharacterized protein</fullName>
    </submittedName>
</protein>
<keyword evidence="3" id="KW-1185">Reference proteome</keyword>
<evidence type="ECO:0000256" key="1">
    <source>
        <dbReference type="SAM" id="MobiDB-lite"/>
    </source>
</evidence>
<organism evidence="2 3">
    <name type="scientific">Tanacetum coccineum</name>
    <dbReference type="NCBI Taxonomy" id="301880"/>
    <lineage>
        <taxon>Eukaryota</taxon>
        <taxon>Viridiplantae</taxon>
        <taxon>Streptophyta</taxon>
        <taxon>Embryophyta</taxon>
        <taxon>Tracheophyta</taxon>
        <taxon>Spermatophyta</taxon>
        <taxon>Magnoliopsida</taxon>
        <taxon>eudicotyledons</taxon>
        <taxon>Gunneridae</taxon>
        <taxon>Pentapetalae</taxon>
        <taxon>asterids</taxon>
        <taxon>campanulids</taxon>
        <taxon>Asterales</taxon>
        <taxon>Asteraceae</taxon>
        <taxon>Asteroideae</taxon>
        <taxon>Anthemideae</taxon>
        <taxon>Anthemidinae</taxon>
        <taxon>Tanacetum</taxon>
    </lineage>
</organism>
<name>A0ABQ5AYT3_9ASTR</name>
<proteinExistence type="predicted"/>
<evidence type="ECO:0000313" key="3">
    <source>
        <dbReference type="Proteomes" id="UP001151760"/>
    </source>
</evidence>
<reference evidence="2" key="1">
    <citation type="journal article" date="2022" name="Int. J. Mol. Sci.">
        <title>Draft Genome of Tanacetum Coccineum: Genomic Comparison of Closely Related Tanacetum-Family Plants.</title>
        <authorList>
            <person name="Yamashiro T."/>
            <person name="Shiraishi A."/>
            <person name="Nakayama K."/>
            <person name="Satake H."/>
        </authorList>
    </citation>
    <scope>NUCLEOTIDE SEQUENCE</scope>
</reference>
<evidence type="ECO:0000313" key="2">
    <source>
        <dbReference type="EMBL" id="GJT07358.1"/>
    </source>
</evidence>
<dbReference type="EMBL" id="BQNB010012744">
    <property type="protein sequence ID" value="GJT07358.1"/>
    <property type="molecule type" value="Genomic_DNA"/>
</dbReference>